<keyword evidence="3" id="KW-0223">Dioxygenase</keyword>
<protein>
    <submittedName>
        <fullName evidence="3">Phytanoyl-CoA dioxygenase (PhyH)</fullName>
    </submittedName>
</protein>
<keyword evidence="1" id="KW-0560">Oxidoreductase</keyword>
<evidence type="ECO:0000259" key="2">
    <source>
        <dbReference type="PROSITE" id="PS51471"/>
    </source>
</evidence>
<dbReference type="PROSITE" id="PS51471">
    <property type="entry name" value="FE2OG_OXY"/>
    <property type="match status" value="1"/>
</dbReference>
<dbReference type="OrthoDB" id="9791262at2"/>
<proteinExistence type="inferred from homology"/>
<dbReference type="GO" id="GO:0046872">
    <property type="term" value="F:metal ion binding"/>
    <property type="evidence" value="ECO:0007669"/>
    <property type="project" value="UniProtKB-KW"/>
</dbReference>
<organism evidence="3 4">
    <name type="scientific">Aquimarina spongiae</name>
    <dbReference type="NCBI Taxonomy" id="570521"/>
    <lineage>
        <taxon>Bacteria</taxon>
        <taxon>Pseudomonadati</taxon>
        <taxon>Bacteroidota</taxon>
        <taxon>Flavobacteriia</taxon>
        <taxon>Flavobacteriales</taxon>
        <taxon>Flavobacteriaceae</taxon>
        <taxon>Aquimarina</taxon>
    </lineage>
</organism>
<dbReference type="STRING" id="570521.SAMN04488508_106184"/>
<keyword evidence="4" id="KW-1185">Reference proteome</keyword>
<dbReference type="Proteomes" id="UP000184432">
    <property type="component" value="Unassembled WGS sequence"/>
</dbReference>
<sequence length="233" mass="27391">MDYKAVANEFWERGFVIFEDFFEDSLMDDYNQKILEHYGVNPNWEHTEEFITKSAVEVIPWFPYREGKNYFDGIDKDHKFNEITDHILNKGWQNLYCMMMFSKEGSKGQAWHQDCLPEDKSTYNLNRLVYTHDITESTGGEIAIFPETHKKGRLSVGVPTEDLDGQLVFRPKKGTVIFLHGHCWHKVLPVKKDRISSNFRAVPQDTPEDITDICVYRNMLYKFSTSEVIEERS</sequence>
<dbReference type="SUPFAM" id="SSF51197">
    <property type="entry name" value="Clavaminate synthase-like"/>
    <property type="match status" value="1"/>
</dbReference>
<dbReference type="GO" id="GO:0016706">
    <property type="term" value="F:2-oxoglutarate-dependent dioxygenase activity"/>
    <property type="evidence" value="ECO:0007669"/>
    <property type="project" value="UniProtKB-ARBA"/>
</dbReference>
<dbReference type="InterPro" id="IPR005123">
    <property type="entry name" value="Oxoglu/Fe-dep_dioxygenase_dom"/>
</dbReference>
<evidence type="ECO:0000313" key="3">
    <source>
        <dbReference type="EMBL" id="SHJ19413.1"/>
    </source>
</evidence>
<keyword evidence="1" id="KW-0408">Iron</keyword>
<dbReference type="Pfam" id="PF05721">
    <property type="entry name" value="PhyH"/>
    <property type="match status" value="1"/>
</dbReference>
<dbReference type="RefSeq" id="WP_073316996.1">
    <property type="nucleotide sequence ID" value="NZ_FQYP01000006.1"/>
</dbReference>
<reference evidence="4" key="1">
    <citation type="submission" date="2016-11" db="EMBL/GenBank/DDBJ databases">
        <authorList>
            <person name="Varghese N."/>
            <person name="Submissions S."/>
        </authorList>
    </citation>
    <scope>NUCLEOTIDE SEQUENCE [LARGE SCALE GENOMIC DNA]</scope>
    <source>
        <strain evidence="4">DSM 22623</strain>
    </source>
</reference>
<evidence type="ECO:0000256" key="1">
    <source>
        <dbReference type="RuleBase" id="RU003682"/>
    </source>
</evidence>
<dbReference type="InterPro" id="IPR008775">
    <property type="entry name" value="Phytyl_CoA_dOase-like"/>
</dbReference>
<name>A0A1M6HBB8_9FLAO</name>
<dbReference type="Gene3D" id="2.60.120.620">
    <property type="entry name" value="q2cbj1_9rhob like domain"/>
    <property type="match status" value="1"/>
</dbReference>
<gene>
    <name evidence="3" type="ORF">SAMN04488508_106184</name>
</gene>
<accession>A0A1M6HBB8</accession>
<dbReference type="AlphaFoldDB" id="A0A1M6HBB8"/>
<dbReference type="EMBL" id="FQYP01000006">
    <property type="protein sequence ID" value="SHJ19413.1"/>
    <property type="molecule type" value="Genomic_DNA"/>
</dbReference>
<comment type="similarity">
    <text evidence="1">Belongs to the iron/ascorbate-dependent oxidoreductase family.</text>
</comment>
<evidence type="ECO:0000313" key="4">
    <source>
        <dbReference type="Proteomes" id="UP000184432"/>
    </source>
</evidence>
<keyword evidence="1" id="KW-0479">Metal-binding</keyword>
<feature type="domain" description="Fe2OG dioxygenase" evidence="2">
    <location>
        <begin position="83"/>
        <end position="203"/>
    </location>
</feature>